<sequence length="173" mass="18915">MKLDRPKLKSGVSLAAMVVVMSLLASVVGYFLGSWMIGYVTSSDDQIKSVSSEKVVLEEQIDTAQLENDTEKDSSQSNSNTQNNFMAEDNAVKHSQTGVVQDNSGLFIVQVGAFNNHNNAKRRVEQLKSNGYSAYITSENPYKVQVGAFETSEAAAKLESKLKKDGFPVFIAH</sequence>
<dbReference type="PANTHER" id="PTHR38687">
    <property type="entry name" value="CELL DIVISION PROTEIN DEDD-RELATED"/>
    <property type="match status" value="1"/>
</dbReference>
<keyword evidence="5" id="KW-1185">Reference proteome</keyword>
<evidence type="ECO:0000313" key="4">
    <source>
        <dbReference type="EMBL" id="SJZ67466.1"/>
    </source>
</evidence>
<dbReference type="Proteomes" id="UP000190625">
    <property type="component" value="Unassembled WGS sequence"/>
</dbReference>
<dbReference type="EMBL" id="FUWM01000011">
    <property type="protein sequence ID" value="SJZ67466.1"/>
    <property type="molecule type" value="Genomic_DNA"/>
</dbReference>
<dbReference type="AlphaFoldDB" id="A0A1T4MKV2"/>
<dbReference type="InterPro" id="IPR036680">
    <property type="entry name" value="SPOR-like_sf"/>
</dbReference>
<dbReference type="Pfam" id="PF05036">
    <property type="entry name" value="SPOR"/>
    <property type="match status" value="1"/>
</dbReference>
<accession>A0A1T4MKV2</accession>
<evidence type="ECO:0000259" key="3">
    <source>
        <dbReference type="PROSITE" id="PS51724"/>
    </source>
</evidence>
<evidence type="ECO:0000256" key="2">
    <source>
        <dbReference type="SAM" id="Phobius"/>
    </source>
</evidence>
<dbReference type="GO" id="GO:0032506">
    <property type="term" value="P:cytokinetic process"/>
    <property type="evidence" value="ECO:0007669"/>
    <property type="project" value="TreeGrafter"/>
</dbReference>
<keyword evidence="2" id="KW-0812">Transmembrane</keyword>
<dbReference type="InterPro" id="IPR052521">
    <property type="entry name" value="Cell_div_SPOR-domain"/>
</dbReference>
<dbReference type="SUPFAM" id="SSF110997">
    <property type="entry name" value="Sporulation related repeat"/>
    <property type="match status" value="1"/>
</dbReference>
<dbReference type="InterPro" id="IPR007730">
    <property type="entry name" value="SPOR-like_dom"/>
</dbReference>
<dbReference type="GO" id="GO:0032153">
    <property type="term" value="C:cell division site"/>
    <property type="evidence" value="ECO:0007669"/>
    <property type="project" value="TreeGrafter"/>
</dbReference>
<gene>
    <name evidence="4" type="ORF">SAMN02745118_01503</name>
</gene>
<feature type="domain" description="SPOR" evidence="3">
    <location>
        <begin position="101"/>
        <end position="173"/>
    </location>
</feature>
<reference evidence="5" key="1">
    <citation type="submission" date="2017-02" db="EMBL/GenBank/DDBJ databases">
        <authorList>
            <person name="Varghese N."/>
            <person name="Submissions S."/>
        </authorList>
    </citation>
    <scope>NUCLEOTIDE SEQUENCE [LARGE SCALE GENOMIC DNA]</scope>
    <source>
        <strain evidence="5">ATCC BAA-73</strain>
    </source>
</reference>
<proteinExistence type="predicted"/>
<dbReference type="GO" id="GO:0042834">
    <property type="term" value="F:peptidoglycan binding"/>
    <property type="evidence" value="ECO:0007669"/>
    <property type="project" value="InterPro"/>
</dbReference>
<dbReference type="PROSITE" id="PS51724">
    <property type="entry name" value="SPOR"/>
    <property type="match status" value="1"/>
</dbReference>
<dbReference type="Gene3D" id="3.30.70.1070">
    <property type="entry name" value="Sporulation related repeat"/>
    <property type="match status" value="1"/>
</dbReference>
<keyword evidence="2" id="KW-1133">Transmembrane helix</keyword>
<keyword evidence="2" id="KW-0472">Membrane</keyword>
<feature type="region of interest" description="Disordered" evidence="1">
    <location>
        <begin position="61"/>
        <end position="83"/>
    </location>
</feature>
<name>A0A1T4MKV2_9FIRM</name>
<evidence type="ECO:0000256" key="1">
    <source>
        <dbReference type="SAM" id="MobiDB-lite"/>
    </source>
</evidence>
<feature type="transmembrane region" description="Helical" evidence="2">
    <location>
        <begin position="12"/>
        <end position="37"/>
    </location>
</feature>
<protein>
    <submittedName>
        <fullName evidence="4">Sporulation related domain-containing protein</fullName>
    </submittedName>
</protein>
<dbReference type="STRING" id="142842.SAMN02745118_01503"/>
<dbReference type="GO" id="GO:0030428">
    <property type="term" value="C:cell septum"/>
    <property type="evidence" value="ECO:0007669"/>
    <property type="project" value="TreeGrafter"/>
</dbReference>
<organism evidence="4 5">
    <name type="scientific">Selenihalanaerobacter shriftii</name>
    <dbReference type="NCBI Taxonomy" id="142842"/>
    <lineage>
        <taxon>Bacteria</taxon>
        <taxon>Bacillati</taxon>
        <taxon>Bacillota</taxon>
        <taxon>Clostridia</taxon>
        <taxon>Halanaerobiales</taxon>
        <taxon>Halobacteroidaceae</taxon>
        <taxon>Selenihalanaerobacter</taxon>
    </lineage>
</organism>
<dbReference type="PANTHER" id="PTHR38687:SF1">
    <property type="entry name" value="CELL DIVISION PROTEIN DEDD"/>
    <property type="match status" value="1"/>
</dbReference>
<evidence type="ECO:0000313" key="5">
    <source>
        <dbReference type="Proteomes" id="UP000190625"/>
    </source>
</evidence>